<proteinExistence type="predicted"/>
<evidence type="ECO:0000313" key="2">
    <source>
        <dbReference type="EMBL" id="KAK3177931.1"/>
    </source>
</evidence>
<feature type="compositionally biased region" description="Polar residues" evidence="1">
    <location>
        <begin position="141"/>
        <end position="155"/>
    </location>
</feature>
<feature type="region of interest" description="Disordered" evidence="1">
    <location>
        <begin position="315"/>
        <end position="368"/>
    </location>
</feature>
<feature type="compositionally biased region" description="Basic and acidic residues" evidence="1">
    <location>
        <begin position="256"/>
        <end position="271"/>
    </location>
</feature>
<comment type="caution">
    <text evidence="2">The sequence shown here is derived from an EMBL/GenBank/DDBJ whole genome shotgun (WGS) entry which is preliminary data.</text>
</comment>
<accession>A0AAD9ZF63</accession>
<feature type="compositionally biased region" description="Acidic residues" evidence="1">
    <location>
        <begin position="325"/>
        <end position="335"/>
    </location>
</feature>
<sequence>MSSNFSECGAFQFDFDSTYQGLDPVQGLDAIPEIDMDFINTSPDFSLHGFTALEPTMDEWAMPPPKQRKMSVSRWVPCSPPLQPQREPSRWVPMVPQSDLAGRPIINSYPDPEQLFGVPQKQYANLPYSSQPPQGNVPLHNFSQITPPGTQTSSIHYPLFTPSNIVPLRPPPKGKSRQIEPSVDPKDLALEPGKMQPGQKRKRPTPMSLREKTPEHDSDSSVSSASPSASSSSSSILYTRPPSGNKKLGRPYVYKQTKETRERNARRVADYHKRKNDPAYMAKMNQWSREYCQRKKQMDVDKWELIKGKWLMEKRGKTKKSNQVEEMDQGEESEEYVYGRSSQQVQGQAVGMRRSSRQPKPRFANLEF</sequence>
<dbReference type="Proteomes" id="UP001276659">
    <property type="component" value="Unassembled WGS sequence"/>
</dbReference>
<reference evidence="2" key="1">
    <citation type="submission" date="2022-11" db="EMBL/GenBank/DDBJ databases">
        <title>Chromosomal genome sequence assembly and mating type (MAT) locus characterization of the leprose asexual lichenized fungus Lepraria neglecta (Nyl.) Erichsen.</title>
        <authorList>
            <person name="Allen J.L."/>
            <person name="Pfeffer B."/>
        </authorList>
    </citation>
    <scope>NUCLEOTIDE SEQUENCE</scope>
    <source>
        <strain evidence="2">Allen 5258</strain>
    </source>
</reference>
<keyword evidence="3" id="KW-1185">Reference proteome</keyword>
<name>A0AAD9ZF63_9LECA</name>
<evidence type="ECO:0000256" key="1">
    <source>
        <dbReference type="SAM" id="MobiDB-lite"/>
    </source>
</evidence>
<evidence type="ECO:0000313" key="3">
    <source>
        <dbReference type="Proteomes" id="UP001276659"/>
    </source>
</evidence>
<protein>
    <submittedName>
        <fullName evidence="2">Uncharacterized protein</fullName>
    </submittedName>
</protein>
<organism evidence="2 3">
    <name type="scientific">Lepraria neglecta</name>
    <dbReference type="NCBI Taxonomy" id="209136"/>
    <lineage>
        <taxon>Eukaryota</taxon>
        <taxon>Fungi</taxon>
        <taxon>Dikarya</taxon>
        <taxon>Ascomycota</taxon>
        <taxon>Pezizomycotina</taxon>
        <taxon>Lecanoromycetes</taxon>
        <taxon>OSLEUM clade</taxon>
        <taxon>Lecanoromycetidae</taxon>
        <taxon>Lecanorales</taxon>
        <taxon>Lecanorineae</taxon>
        <taxon>Stereocaulaceae</taxon>
        <taxon>Lepraria</taxon>
    </lineage>
</organism>
<gene>
    <name evidence="2" type="ORF">OEA41_000063</name>
</gene>
<dbReference type="AlphaFoldDB" id="A0AAD9ZF63"/>
<feature type="compositionally biased region" description="Low complexity" evidence="1">
    <location>
        <begin position="220"/>
        <end position="235"/>
    </location>
</feature>
<feature type="compositionally biased region" description="Basic and acidic residues" evidence="1">
    <location>
        <begin position="209"/>
        <end position="219"/>
    </location>
</feature>
<dbReference type="EMBL" id="JASNWA010000003">
    <property type="protein sequence ID" value="KAK3177931.1"/>
    <property type="molecule type" value="Genomic_DNA"/>
</dbReference>
<feature type="region of interest" description="Disordered" evidence="1">
    <location>
        <begin position="124"/>
        <end position="277"/>
    </location>
</feature>